<accession>A0A6C0CH35</accession>
<reference evidence="1" key="1">
    <citation type="journal article" date="2020" name="Nature">
        <title>Giant virus diversity and host interactions through global metagenomics.</title>
        <authorList>
            <person name="Schulz F."/>
            <person name="Roux S."/>
            <person name="Paez-Espino D."/>
            <person name="Jungbluth S."/>
            <person name="Walsh D.A."/>
            <person name="Denef V.J."/>
            <person name="McMahon K.D."/>
            <person name="Konstantinidis K.T."/>
            <person name="Eloe-Fadrosh E.A."/>
            <person name="Kyrpides N.C."/>
            <person name="Woyke T."/>
        </authorList>
    </citation>
    <scope>NUCLEOTIDE SEQUENCE</scope>
    <source>
        <strain evidence="1">GVMAG-M-3300021079-18</strain>
    </source>
</reference>
<proteinExistence type="predicted"/>
<name>A0A6C0CH35_9ZZZZ</name>
<evidence type="ECO:0000313" key="1">
    <source>
        <dbReference type="EMBL" id="QHT03577.1"/>
    </source>
</evidence>
<sequence>MNSSKYAFLSHDETRRNATEEKLFGFQIEEGEKALVTALCDAMGEKFRLDRIDRLFDPRDWKKLASPDEVTDLDEWHRTGKELDQLWKAKLEELQVNFLREHGHRIPGHVLPRTLAYEALREEPNSKECQPVTKVLETMGINH</sequence>
<organism evidence="1">
    <name type="scientific">viral metagenome</name>
    <dbReference type="NCBI Taxonomy" id="1070528"/>
    <lineage>
        <taxon>unclassified sequences</taxon>
        <taxon>metagenomes</taxon>
        <taxon>organismal metagenomes</taxon>
    </lineage>
</organism>
<dbReference type="EMBL" id="MN739413">
    <property type="protein sequence ID" value="QHT03577.1"/>
    <property type="molecule type" value="Genomic_DNA"/>
</dbReference>
<protein>
    <submittedName>
        <fullName evidence="1">Uncharacterized protein</fullName>
    </submittedName>
</protein>
<dbReference type="AlphaFoldDB" id="A0A6C0CH35"/>